<name>A0AAD5CCS0_AMBAR</name>
<dbReference type="GO" id="GO:0004867">
    <property type="term" value="F:serine-type endopeptidase inhibitor activity"/>
    <property type="evidence" value="ECO:0007669"/>
    <property type="project" value="UniProtKB-KW"/>
</dbReference>
<dbReference type="PANTHER" id="PTHR33091">
    <property type="entry name" value="PROTEIN, PUTATIVE, EXPRESSED-RELATED"/>
    <property type="match status" value="1"/>
</dbReference>
<comment type="similarity">
    <text evidence="1">Belongs to the protease inhibitor I13 (potato type I serine protease inhibitor) family.</text>
</comment>
<protein>
    <submittedName>
        <fullName evidence="4">Uncharacterized protein</fullName>
    </submittedName>
</protein>
<sequence length="73" mass="7936">MASRCKNVNGKKSWPELVGADGQAATTIIESENHKVDAIIVEEGSFVTGDIRCDRVRVFVDGNHIVKEVPKIG</sequence>
<dbReference type="Proteomes" id="UP001206925">
    <property type="component" value="Unassembled WGS sequence"/>
</dbReference>
<evidence type="ECO:0000313" key="4">
    <source>
        <dbReference type="EMBL" id="KAI7738785.1"/>
    </source>
</evidence>
<keyword evidence="2" id="KW-0646">Protease inhibitor</keyword>
<evidence type="ECO:0000256" key="1">
    <source>
        <dbReference type="ARBA" id="ARBA00008210"/>
    </source>
</evidence>
<accession>A0AAD5CCS0</accession>
<dbReference type="InterPro" id="IPR036354">
    <property type="entry name" value="Prot_inh_pot1_sf"/>
</dbReference>
<dbReference type="AlphaFoldDB" id="A0AAD5CCS0"/>
<keyword evidence="3" id="KW-0722">Serine protease inhibitor</keyword>
<evidence type="ECO:0000313" key="5">
    <source>
        <dbReference type="Proteomes" id="UP001206925"/>
    </source>
</evidence>
<gene>
    <name evidence="4" type="ORF">M8C21_021082</name>
</gene>
<dbReference type="PRINTS" id="PR00292">
    <property type="entry name" value="POTATOINHBTR"/>
</dbReference>
<dbReference type="PANTHER" id="PTHR33091:SF73">
    <property type="entry name" value="INHIBITOR OF TRYPSIN AND HAGEMAN FACTOR-LIKE"/>
    <property type="match status" value="1"/>
</dbReference>
<reference evidence="4" key="1">
    <citation type="submission" date="2022-06" db="EMBL/GenBank/DDBJ databases">
        <title>Uncovering the hologenomic basis of an extraordinary plant invasion.</title>
        <authorList>
            <person name="Bieker V.C."/>
            <person name="Martin M.D."/>
            <person name="Gilbert T."/>
            <person name="Hodgins K."/>
            <person name="Battlay P."/>
            <person name="Petersen B."/>
            <person name="Wilson J."/>
        </authorList>
    </citation>
    <scope>NUCLEOTIDE SEQUENCE</scope>
    <source>
        <strain evidence="4">AA19_3_7</strain>
        <tissue evidence="4">Leaf</tissue>
    </source>
</reference>
<dbReference type="Gene3D" id="3.30.10.10">
    <property type="entry name" value="Trypsin Inhibitor V, subunit A"/>
    <property type="match status" value="1"/>
</dbReference>
<dbReference type="InterPro" id="IPR000864">
    <property type="entry name" value="Prot_inh_pot1"/>
</dbReference>
<proteinExistence type="inferred from homology"/>
<dbReference type="PROSITE" id="PS00285">
    <property type="entry name" value="POTATO_INHIBITOR"/>
    <property type="match status" value="1"/>
</dbReference>
<keyword evidence="5" id="KW-1185">Reference proteome</keyword>
<dbReference type="GO" id="GO:0009611">
    <property type="term" value="P:response to wounding"/>
    <property type="evidence" value="ECO:0007669"/>
    <property type="project" value="InterPro"/>
</dbReference>
<dbReference type="SUPFAM" id="SSF54654">
    <property type="entry name" value="CI-2 family of serine protease inhibitors"/>
    <property type="match status" value="1"/>
</dbReference>
<evidence type="ECO:0000256" key="3">
    <source>
        <dbReference type="ARBA" id="ARBA00022900"/>
    </source>
</evidence>
<dbReference type="EMBL" id="JAMZMK010008720">
    <property type="protein sequence ID" value="KAI7738785.1"/>
    <property type="molecule type" value="Genomic_DNA"/>
</dbReference>
<organism evidence="4 5">
    <name type="scientific">Ambrosia artemisiifolia</name>
    <name type="common">Common ragweed</name>
    <dbReference type="NCBI Taxonomy" id="4212"/>
    <lineage>
        <taxon>Eukaryota</taxon>
        <taxon>Viridiplantae</taxon>
        <taxon>Streptophyta</taxon>
        <taxon>Embryophyta</taxon>
        <taxon>Tracheophyta</taxon>
        <taxon>Spermatophyta</taxon>
        <taxon>Magnoliopsida</taxon>
        <taxon>eudicotyledons</taxon>
        <taxon>Gunneridae</taxon>
        <taxon>Pentapetalae</taxon>
        <taxon>asterids</taxon>
        <taxon>campanulids</taxon>
        <taxon>Asterales</taxon>
        <taxon>Asteraceae</taxon>
        <taxon>Asteroideae</taxon>
        <taxon>Heliantheae alliance</taxon>
        <taxon>Heliantheae</taxon>
        <taxon>Ambrosia</taxon>
    </lineage>
</organism>
<dbReference type="Pfam" id="PF00280">
    <property type="entry name" value="potato_inhibit"/>
    <property type="match status" value="1"/>
</dbReference>
<comment type="caution">
    <text evidence="4">The sequence shown here is derived from an EMBL/GenBank/DDBJ whole genome shotgun (WGS) entry which is preliminary data.</text>
</comment>
<evidence type="ECO:0000256" key="2">
    <source>
        <dbReference type="ARBA" id="ARBA00022690"/>
    </source>
</evidence>